<name>A0A1I8GKZ0_9PLAT</name>
<organism evidence="3 4">
    <name type="scientific">Macrostomum lignano</name>
    <dbReference type="NCBI Taxonomy" id="282301"/>
    <lineage>
        <taxon>Eukaryota</taxon>
        <taxon>Metazoa</taxon>
        <taxon>Spiralia</taxon>
        <taxon>Lophotrochozoa</taxon>
        <taxon>Platyhelminthes</taxon>
        <taxon>Rhabditophora</taxon>
        <taxon>Macrostomorpha</taxon>
        <taxon>Macrostomida</taxon>
        <taxon>Macrostomidae</taxon>
        <taxon>Macrostomum</taxon>
    </lineage>
</organism>
<keyword evidence="2" id="KW-1133">Transmembrane helix</keyword>
<evidence type="ECO:0000256" key="1">
    <source>
        <dbReference type="SAM" id="MobiDB-lite"/>
    </source>
</evidence>
<evidence type="ECO:0000313" key="3">
    <source>
        <dbReference type="Proteomes" id="UP000095280"/>
    </source>
</evidence>
<feature type="region of interest" description="Disordered" evidence="1">
    <location>
        <begin position="30"/>
        <end position="55"/>
    </location>
</feature>
<dbReference type="WBParaSite" id="maker-uti_cns_0002176-snap-gene-0.9-mRNA-1">
    <property type="protein sequence ID" value="maker-uti_cns_0002176-snap-gene-0.9-mRNA-1"/>
    <property type="gene ID" value="maker-uti_cns_0002176-snap-gene-0.9"/>
</dbReference>
<dbReference type="Proteomes" id="UP000095280">
    <property type="component" value="Unplaced"/>
</dbReference>
<keyword evidence="3" id="KW-1185">Reference proteome</keyword>
<dbReference type="AlphaFoldDB" id="A0A1I8GKZ0"/>
<protein>
    <submittedName>
        <fullName evidence="4">Cation_ATPase_C domain-containing protein</fullName>
    </submittedName>
</protein>
<accession>A0A1I8GKZ0</accession>
<keyword evidence="2" id="KW-0472">Membrane</keyword>
<sequence>RHYWPIRRHCCRWEGPPACATGKFLGTAHGAKHEKTGQPATMETQSGSSVGGVSGALAESGDTKEVLSMRSSRLECLTAGLVLADLALVTHQLALDASSGESSGNKNYTVTAPPKWQQGRNQFFTAVLIFSVIFVIESVWRNGRNLMKHRRLLALD</sequence>
<keyword evidence="2" id="KW-0812">Transmembrane</keyword>
<feature type="transmembrane region" description="Helical" evidence="2">
    <location>
        <begin position="123"/>
        <end position="140"/>
    </location>
</feature>
<proteinExistence type="predicted"/>
<evidence type="ECO:0000256" key="2">
    <source>
        <dbReference type="SAM" id="Phobius"/>
    </source>
</evidence>
<reference evidence="4" key="1">
    <citation type="submission" date="2016-11" db="UniProtKB">
        <authorList>
            <consortium name="WormBaseParasite"/>
        </authorList>
    </citation>
    <scope>IDENTIFICATION</scope>
</reference>
<evidence type="ECO:0000313" key="4">
    <source>
        <dbReference type="WBParaSite" id="maker-uti_cns_0002176-snap-gene-0.9-mRNA-1"/>
    </source>
</evidence>